<dbReference type="PROSITE" id="PS50238">
    <property type="entry name" value="RHOGAP"/>
    <property type="match status" value="1"/>
</dbReference>
<dbReference type="SMART" id="SM00324">
    <property type="entry name" value="RhoGAP"/>
    <property type="match status" value="1"/>
</dbReference>
<dbReference type="GO" id="GO:0005737">
    <property type="term" value="C:cytoplasm"/>
    <property type="evidence" value="ECO:0007669"/>
    <property type="project" value="TreeGrafter"/>
</dbReference>
<evidence type="ECO:0000259" key="2">
    <source>
        <dbReference type="PROSITE" id="PS50238"/>
    </source>
</evidence>
<dbReference type="OrthoDB" id="185175at2759"/>
<dbReference type="PANTHER" id="PTHR45808">
    <property type="entry name" value="RHO GTPASE-ACTIVATING PROTEIN 68F"/>
    <property type="match status" value="1"/>
</dbReference>
<dbReference type="InterPro" id="IPR000198">
    <property type="entry name" value="RhoGAP_dom"/>
</dbReference>
<dbReference type="EMBL" id="MDYQ01000448">
    <property type="protein sequence ID" value="PRP74626.1"/>
    <property type="molecule type" value="Genomic_DNA"/>
</dbReference>
<dbReference type="InParanoid" id="A0A2P6MSF6"/>
<keyword evidence="4" id="KW-1185">Reference proteome</keyword>
<accession>A0A2P6MSF6</accession>
<gene>
    <name evidence="3" type="ORF">PROFUN_03548</name>
</gene>
<dbReference type="GO" id="GO:0005096">
    <property type="term" value="F:GTPase activator activity"/>
    <property type="evidence" value="ECO:0007669"/>
    <property type="project" value="TreeGrafter"/>
</dbReference>
<dbReference type="Proteomes" id="UP000241769">
    <property type="component" value="Unassembled WGS sequence"/>
</dbReference>
<dbReference type="PANTHER" id="PTHR45808:SF2">
    <property type="entry name" value="RHO GTPASE-ACTIVATING PROTEIN 68F"/>
    <property type="match status" value="1"/>
</dbReference>
<protein>
    <recommendedName>
        <fullName evidence="2">Rho-GAP domain-containing protein</fullName>
    </recommendedName>
</protein>
<organism evidence="3 4">
    <name type="scientific">Planoprotostelium fungivorum</name>
    <dbReference type="NCBI Taxonomy" id="1890364"/>
    <lineage>
        <taxon>Eukaryota</taxon>
        <taxon>Amoebozoa</taxon>
        <taxon>Evosea</taxon>
        <taxon>Variosea</taxon>
        <taxon>Cavosteliida</taxon>
        <taxon>Cavosteliaceae</taxon>
        <taxon>Planoprotostelium</taxon>
    </lineage>
</organism>
<reference evidence="3 4" key="1">
    <citation type="journal article" date="2018" name="Genome Biol. Evol.">
        <title>Multiple Roots of Fruiting Body Formation in Amoebozoa.</title>
        <authorList>
            <person name="Hillmann F."/>
            <person name="Forbes G."/>
            <person name="Novohradska S."/>
            <person name="Ferling I."/>
            <person name="Riege K."/>
            <person name="Groth M."/>
            <person name="Westermann M."/>
            <person name="Marz M."/>
            <person name="Spaller T."/>
            <person name="Winckler T."/>
            <person name="Schaap P."/>
            <person name="Glockner G."/>
        </authorList>
    </citation>
    <scope>NUCLEOTIDE SEQUENCE [LARGE SCALE GENOMIC DNA]</scope>
    <source>
        <strain evidence="3 4">Jena</strain>
    </source>
</reference>
<sequence length="577" mass="64728">MESLMWASTTHKRLVHRIKTSSPSAEAPAISMESKTMRHHKTTSLVTDASEKKHHHFGHRRKKSTNDANIHASKEGHTVPLVKFWKAKRGFDRNVDVIPPIVNETVEWLYKYALRTEGLFRLSGSVVDVKKLKKKYDKGKSPELPSDMDPHIVSGLLKQFFIEPPESILTDELYEAFLQSVEIEDEQARTDCVIEVLGQLPPANKAILSRLFRLLYTIQLHSDENKMTASNLSICFAPTLVRKQHMEMLKVLSNSEVTKCLVQFIIEKYHAVFENRPRAAAIDGDKKMTEFKKALLKGTVRLARNKMKELGQYEDIQDISKETSMQEDQIGMEELQSAHEKRPVQEIAVALWGEDFFAPPDATPSSAMGQRAAERLLATRSLKMSPQREKRNLLNLADLPSKDANTRLRRLSLTPQMMLSRDDIVDPLTQVVVTPPPAELVKEALLADLDTQSEELPADKNTLSPERTARLGHHRTPSSETAAQIENELATQLLRSLERGQDEDTGPAIQNLAAEFAEKVRTIRGSKGTVRAGSFAVAMKLFDVFDAHVSGEYSMGDFGETDETTPAATEGDNVSQT</sequence>
<dbReference type="GO" id="GO:0007264">
    <property type="term" value="P:small GTPase-mediated signal transduction"/>
    <property type="evidence" value="ECO:0007669"/>
    <property type="project" value="TreeGrafter"/>
</dbReference>
<dbReference type="CDD" id="cd00159">
    <property type="entry name" value="RhoGAP"/>
    <property type="match status" value="1"/>
</dbReference>
<comment type="caution">
    <text evidence="3">The sequence shown here is derived from an EMBL/GenBank/DDBJ whole genome shotgun (WGS) entry which is preliminary data.</text>
</comment>
<evidence type="ECO:0000256" key="1">
    <source>
        <dbReference type="SAM" id="MobiDB-lite"/>
    </source>
</evidence>
<dbReference type="AlphaFoldDB" id="A0A2P6MSF6"/>
<evidence type="ECO:0000313" key="3">
    <source>
        <dbReference type="EMBL" id="PRP74626.1"/>
    </source>
</evidence>
<feature type="compositionally biased region" description="Basic residues" evidence="1">
    <location>
        <begin position="52"/>
        <end position="63"/>
    </location>
</feature>
<name>A0A2P6MSF6_9EUKA</name>
<feature type="domain" description="Rho-GAP" evidence="2">
    <location>
        <begin position="79"/>
        <end position="273"/>
    </location>
</feature>
<dbReference type="Gene3D" id="1.10.555.10">
    <property type="entry name" value="Rho GTPase activation protein"/>
    <property type="match status" value="1"/>
</dbReference>
<proteinExistence type="predicted"/>
<feature type="region of interest" description="Disordered" evidence="1">
    <location>
        <begin position="18"/>
        <end position="68"/>
    </location>
</feature>
<dbReference type="InterPro" id="IPR008936">
    <property type="entry name" value="Rho_GTPase_activation_prot"/>
</dbReference>
<dbReference type="Pfam" id="PF00620">
    <property type="entry name" value="RhoGAP"/>
    <property type="match status" value="1"/>
</dbReference>
<evidence type="ECO:0000313" key="4">
    <source>
        <dbReference type="Proteomes" id="UP000241769"/>
    </source>
</evidence>
<feature type="region of interest" description="Disordered" evidence="1">
    <location>
        <begin position="557"/>
        <end position="577"/>
    </location>
</feature>
<feature type="compositionally biased region" description="Polar residues" evidence="1">
    <location>
        <begin position="564"/>
        <end position="577"/>
    </location>
</feature>
<dbReference type="SUPFAM" id="SSF48350">
    <property type="entry name" value="GTPase activation domain, GAP"/>
    <property type="match status" value="1"/>
</dbReference>